<name>H2Z7P4_CIOSA</name>
<reference evidence="4" key="3">
    <citation type="submission" date="2025-09" db="UniProtKB">
        <authorList>
            <consortium name="Ensembl"/>
        </authorList>
    </citation>
    <scope>IDENTIFICATION</scope>
</reference>
<evidence type="ECO:0000313" key="5">
    <source>
        <dbReference type="Proteomes" id="UP000007875"/>
    </source>
</evidence>
<feature type="compositionally biased region" description="Basic residues" evidence="2">
    <location>
        <begin position="165"/>
        <end position="175"/>
    </location>
</feature>
<dbReference type="GeneTree" id="ENSGT00390000002041"/>
<dbReference type="InParanoid" id="H2Z7P4"/>
<feature type="region of interest" description="Disordered" evidence="2">
    <location>
        <begin position="165"/>
        <end position="189"/>
    </location>
</feature>
<feature type="domain" description="SH2" evidence="3">
    <location>
        <begin position="23"/>
        <end position="89"/>
    </location>
</feature>
<dbReference type="SUPFAM" id="SSF55550">
    <property type="entry name" value="SH2 domain"/>
    <property type="match status" value="1"/>
</dbReference>
<dbReference type="AlphaFoldDB" id="H2Z7P4"/>
<reference evidence="4" key="2">
    <citation type="submission" date="2025-08" db="UniProtKB">
        <authorList>
            <consortium name="Ensembl"/>
        </authorList>
    </citation>
    <scope>IDENTIFICATION</scope>
</reference>
<keyword evidence="5" id="KW-1185">Reference proteome</keyword>
<dbReference type="SMART" id="SM00252">
    <property type="entry name" value="SH2"/>
    <property type="match status" value="1"/>
</dbReference>
<evidence type="ECO:0000256" key="1">
    <source>
        <dbReference type="PROSITE-ProRule" id="PRU00191"/>
    </source>
</evidence>
<dbReference type="PROSITE" id="PS50001">
    <property type="entry name" value="SH2"/>
    <property type="match status" value="1"/>
</dbReference>
<protein>
    <recommendedName>
        <fullName evidence="3">SH2 domain-containing protein</fullName>
    </recommendedName>
</protein>
<evidence type="ECO:0000313" key="4">
    <source>
        <dbReference type="Ensembl" id="ENSCSAVP00000013606.1"/>
    </source>
</evidence>
<keyword evidence="1" id="KW-0727">SH2 domain</keyword>
<organism evidence="4 5">
    <name type="scientific">Ciona savignyi</name>
    <name type="common">Pacific transparent sea squirt</name>
    <dbReference type="NCBI Taxonomy" id="51511"/>
    <lineage>
        <taxon>Eukaryota</taxon>
        <taxon>Metazoa</taxon>
        <taxon>Chordata</taxon>
        <taxon>Tunicata</taxon>
        <taxon>Ascidiacea</taxon>
        <taxon>Phlebobranchia</taxon>
        <taxon>Cionidae</taxon>
        <taxon>Ciona</taxon>
    </lineage>
</organism>
<dbReference type="InterPro" id="IPR036860">
    <property type="entry name" value="SH2_dom_sf"/>
</dbReference>
<sequence length="189" mass="21810">MRDSTSNICEGEVRCFCAERSSYYWRKLNARSSTILLANSPVGSYLLRPSEHPLYDYSVSQKIPILGVTHIRIGRNESGFYFMDNDDSYAADMIKGFTCVVSMLDCWSRVYRERGVRCLQHSIRHDDVNGTVSYVNDDTSSVCFHDDEEAEESVRKFVASFVKRGTTKQKSRRNRSSVTQTELKRNMER</sequence>
<dbReference type="Ensembl" id="ENSCSAVT00000013762.1">
    <property type="protein sequence ID" value="ENSCSAVP00000013606.1"/>
    <property type="gene ID" value="ENSCSAVG00000007977.1"/>
</dbReference>
<reference evidence="5" key="1">
    <citation type="submission" date="2003-08" db="EMBL/GenBank/DDBJ databases">
        <authorList>
            <person name="Birren B."/>
            <person name="Nusbaum C."/>
            <person name="Abebe A."/>
            <person name="Abouelleil A."/>
            <person name="Adekoya E."/>
            <person name="Ait-zahra M."/>
            <person name="Allen N."/>
            <person name="Allen T."/>
            <person name="An P."/>
            <person name="Anderson M."/>
            <person name="Anderson S."/>
            <person name="Arachchi H."/>
            <person name="Armbruster J."/>
            <person name="Bachantsang P."/>
            <person name="Baldwin J."/>
            <person name="Barry A."/>
            <person name="Bayul T."/>
            <person name="Blitshsteyn B."/>
            <person name="Bloom T."/>
            <person name="Blye J."/>
            <person name="Boguslavskiy L."/>
            <person name="Borowsky M."/>
            <person name="Boukhgalter B."/>
            <person name="Brunache A."/>
            <person name="Butler J."/>
            <person name="Calixte N."/>
            <person name="Calvo S."/>
            <person name="Camarata J."/>
            <person name="Campo K."/>
            <person name="Chang J."/>
            <person name="Cheshatsang Y."/>
            <person name="Citroen M."/>
            <person name="Collymore A."/>
            <person name="Considine T."/>
            <person name="Cook A."/>
            <person name="Cooke P."/>
            <person name="Corum B."/>
            <person name="Cuomo C."/>
            <person name="David R."/>
            <person name="Dawoe T."/>
            <person name="Degray S."/>
            <person name="Dodge S."/>
            <person name="Dooley K."/>
            <person name="Dorje P."/>
            <person name="Dorjee K."/>
            <person name="Dorris L."/>
            <person name="Duffey N."/>
            <person name="Dupes A."/>
            <person name="Elkins T."/>
            <person name="Engels R."/>
            <person name="Erickson J."/>
            <person name="Farina A."/>
            <person name="Faro S."/>
            <person name="Ferreira P."/>
            <person name="Fischer H."/>
            <person name="Fitzgerald M."/>
            <person name="Foley K."/>
            <person name="Gage D."/>
            <person name="Galagan J."/>
            <person name="Gearin G."/>
            <person name="Gnerre S."/>
            <person name="Gnirke A."/>
            <person name="Goyette A."/>
            <person name="Graham J."/>
            <person name="Grandbois E."/>
            <person name="Gyaltsen K."/>
            <person name="Hafez N."/>
            <person name="Hagopian D."/>
            <person name="Hagos B."/>
            <person name="Hall J."/>
            <person name="Hatcher B."/>
            <person name="Heller A."/>
            <person name="Higgins H."/>
            <person name="Honan T."/>
            <person name="Horn A."/>
            <person name="Houde N."/>
            <person name="Hughes L."/>
            <person name="Hulme W."/>
            <person name="Husby E."/>
            <person name="Iliev I."/>
            <person name="Jaffe D."/>
            <person name="Jones C."/>
            <person name="Kamal M."/>
            <person name="Kamat A."/>
            <person name="Kamvysselis M."/>
            <person name="Karlsson E."/>
            <person name="Kells C."/>
            <person name="Kieu A."/>
            <person name="Kisner P."/>
            <person name="Kodira C."/>
            <person name="Kulbokas E."/>
            <person name="Labutti K."/>
            <person name="Lama D."/>
            <person name="Landers T."/>
            <person name="Leger J."/>
            <person name="Levine S."/>
            <person name="Lewis D."/>
            <person name="Lewis T."/>
            <person name="Lindblad-toh K."/>
            <person name="Liu X."/>
            <person name="Lokyitsang T."/>
            <person name="Lokyitsang Y."/>
            <person name="Lucien O."/>
            <person name="Lui A."/>
            <person name="Ma L.J."/>
            <person name="Mabbitt R."/>
            <person name="Macdonald J."/>
            <person name="Maclean C."/>
            <person name="Major J."/>
            <person name="Manning J."/>
            <person name="Marabella R."/>
            <person name="Maru K."/>
            <person name="Matthews C."/>
            <person name="Mauceli E."/>
            <person name="Mccarthy M."/>
            <person name="Mcdonough S."/>
            <person name="Mcghee T."/>
            <person name="Meldrim J."/>
            <person name="Meneus L."/>
            <person name="Mesirov J."/>
            <person name="Mihalev A."/>
            <person name="Mihova T."/>
            <person name="Mikkelsen T."/>
            <person name="Mlenga V."/>
            <person name="Moru K."/>
            <person name="Mozes J."/>
            <person name="Mulrain L."/>
            <person name="Munson G."/>
            <person name="Naylor J."/>
            <person name="Newes C."/>
            <person name="Nguyen C."/>
            <person name="Nguyen N."/>
            <person name="Nguyen T."/>
            <person name="Nicol R."/>
            <person name="Nielsen C."/>
            <person name="Nizzari M."/>
            <person name="Norbu C."/>
            <person name="Norbu N."/>
            <person name="O'donnell P."/>
            <person name="Okoawo O."/>
            <person name="O'leary S."/>
            <person name="Omotosho B."/>
            <person name="O'neill K."/>
            <person name="Osman S."/>
            <person name="Parker S."/>
            <person name="Perrin D."/>
            <person name="Phunkhang P."/>
            <person name="Piqani B."/>
            <person name="Purcell S."/>
            <person name="Rachupka T."/>
            <person name="Ramasamy U."/>
            <person name="Rameau R."/>
            <person name="Ray V."/>
            <person name="Raymond C."/>
            <person name="Retta R."/>
            <person name="Richardson S."/>
            <person name="Rise C."/>
            <person name="Rodriguez J."/>
            <person name="Rogers J."/>
            <person name="Rogov P."/>
            <person name="Rutman M."/>
            <person name="Schupbach R."/>
            <person name="Seaman C."/>
            <person name="Settipalli S."/>
            <person name="Sharpe T."/>
            <person name="Sheridan J."/>
            <person name="Sherpa N."/>
            <person name="Shi J."/>
            <person name="Smirnov S."/>
            <person name="Smith C."/>
            <person name="Sougnez C."/>
            <person name="Spencer B."/>
            <person name="Stalker J."/>
            <person name="Stange-thomann N."/>
            <person name="Stavropoulos S."/>
            <person name="Stetson K."/>
            <person name="Stone C."/>
            <person name="Stone S."/>
            <person name="Stubbs M."/>
            <person name="Talamas J."/>
            <person name="Tchuinga P."/>
            <person name="Tenzing P."/>
            <person name="Tesfaye S."/>
            <person name="Theodore J."/>
            <person name="Thoulutsang Y."/>
            <person name="Topham K."/>
            <person name="Towey S."/>
            <person name="Tsamla T."/>
            <person name="Tsomo N."/>
            <person name="Vallee D."/>
            <person name="Vassiliev H."/>
            <person name="Venkataraman V."/>
            <person name="Vinson J."/>
            <person name="Vo A."/>
            <person name="Wade C."/>
            <person name="Wang S."/>
            <person name="Wangchuk T."/>
            <person name="Wangdi T."/>
            <person name="Whittaker C."/>
            <person name="Wilkinson J."/>
            <person name="Wu Y."/>
            <person name="Wyman D."/>
            <person name="Yadav S."/>
            <person name="Yang S."/>
            <person name="Yang X."/>
            <person name="Yeager S."/>
            <person name="Yee E."/>
            <person name="Young G."/>
            <person name="Zainoun J."/>
            <person name="Zembeck L."/>
            <person name="Zimmer A."/>
            <person name="Zody M."/>
            <person name="Lander E."/>
        </authorList>
    </citation>
    <scope>NUCLEOTIDE SEQUENCE [LARGE SCALE GENOMIC DNA]</scope>
</reference>
<dbReference type="InterPro" id="IPR000980">
    <property type="entry name" value="SH2"/>
</dbReference>
<dbReference type="HOGENOM" id="CLU_1434022_0_0_1"/>
<evidence type="ECO:0000256" key="2">
    <source>
        <dbReference type="SAM" id="MobiDB-lite"/>
    </source>
</evidence>
<dbReference type="Gene3D" id="3.30.505.10">
    <property type="entry name" value="SH2 domain"/>
    <property type="match status" value="1"/>
</dbReference>
<accession>H2Z7P4</accession>
<evidence type="ECO:0000259" key="3">
    <source>
        <dbReference type="PROSITE" id="PS50001"/>
    </source>
</evidence>
<dbReference type="Proteomes" id="UP000007875">
    <property type="component" value="Unassembled WGS sequence"/>
</dbReference>
<dbReference type="Pfam" id="PF00017">
    <property type="entry name" value="SH2"/>
    <property type="match status" value="1"/>
</dbReference>
<proteinExistence type="predicted"/>